<dbReference type="RefSeq" id="WP_418157923.1">
    <property type="nucleotide sequence ID" value="NZ_JBBLZC010000002.1"/>
</dbReference>
<dbReference type="Proteomes" id="UP001375743">
    <property type="component" value="Unassembled WGS sequence"/>
</dbReference>
<feature type="transmembrane region" description="Helical" evidence="2">
    <location>
        <begin position="34"/>
        <end position="53"/>
    </location>
</feature>
<sequence>MREARRPNPRAGEGAGPVHQESPRQRIRATIETLMTMAALLAGAALVSGWMMVRLQVAADGPAEAVEPALPAAGLI</sequence>
<proteinExistence type="predicted"/>
<evidence type="ECO:0000256" key="1">
    <source>
        <dbReference type="SAM" id="MobiDB-lite"/>
    </source>
</evidence>
<keyword evidence="2" id="KW-0472">Membrane</keyword>
<reference evidence="3 4" key="1">
    <citation type="submission" date="2024-01" db="EMBL/GenBank/DDBJ databases">
        <title>Multi-omics insights into the function and evolution of sodium benzoate biodegradation pathways in Benzoatithermus flavus gen. nov., sp. nov. from hot spring.</title>
        <authorList>
            <person name="Hu C.-J."/>
            <person name="Li W.-J."/>
        </authorList>
    </citation>
    <scope>NUCLEOTIDE SEQUENCE [LARGE SCALE GENOMIC DNA]</scope>
    <source>
        <strain evidence="3 4">SYSU G07066</strain>
    </source>
</reference>
<evidence type="ECO:0000256" key="2">
    <source>
        <dbReference type="SAM" id="Phobius"/>
    </source>
</evidence>
<keyword evidence="2" id="KW-0812">Transmembrane</keyword>
<organism evidence="3 4">
    <name type="scientific">Benzoatithermus flavus</name>
    <dbReference type="NCBI Taxonomy" id="3108223"/>
    <lineage>
        <taxon>Bacteria</taxon>
        <taxon>Pseudomonadati</taxon>
        <taxon>Pseudomonadota</taxon>
        <taxon>Alphaproteobacteria</taxon>
        <taxon>Geminicoccales</taxon>
        <taxon>Geminicoccaceae</taxon>
        <taxon>Benzoatithermus</taxon>
    </lineage>
</organism>
<feature type="region of interest" description="Disordered" evidence="1">
    <location>
        <begin position="1"/>
        <end position="24"/>
    </location>
</feature>
<name>A0ABU8XNN8_9PROT</name>
<keyword evidence="4" id="KW-1185">Reference proteome</keyword>
<dbReference type="EMBL" id="JBBLZC010000002">
    <property type="protein sequence ID" value="MEK0082068.1"/>
    <property type="molecule type" value="Genomic_DNA"/>
</dbReference>
<accession>A0ABU8XNN8</accession>
<evidence type="ECO:0000313" key="4">
    <source>
        <dbReference type="Proteomes" id="UP001375743"/>
    </source>
</evidence>
<protein>
    <submittedName>
        <fullName evidence="3">Uncharacterized protein</fullName>
    </submittedName>
</protein>
<evidence type="ECO:0000313" key="3">
    <source>
        <dbReference type="EMBL" id="MEK0082068.1"/>
    </source>
</evidence>
<gene>
    <name evidence="3" type="ORF">U1T56_02810</name>
</gene>
<comment type="caution">
    <text evidence="3">The sequence shown here is derived from an EMBL/GenBank/DDBJ whole genome shotgun (WGS) entry which is preliminary data.</text>
</comment>
<keyword evidence="2" id="KW-1133">Transmembrane helix</keyword>